<keyword evidence="2" id="KW-1185">Reference proteome</keyword>
<dbReference type="Proteomes" id="UP000251993">
    <property type="component" value="Chromosome"/>
</dbReference>
<dbReference type="AlphaFoldDB" id="A0A344TDM5"/>
<sequence>MRSLYLVLFLSTTFWASYAQEILSDKELFLKQNPRYQTYLQTEGRYLVLDVYGMGKIKRHRFYAGDELLFKIKGQRKKIRENITSVSDSSFTFTQFNEILNEHIHTEVKLRDVRKIKIYRRIPWVTQGAYMLPVAGGIFLISDTFIYRGGLEFGVQFTPASALIGGGIASLGILCKQLSFPTYRVGNRHRLHVLRVK</sequence>
<gene>
    <name evidence="1" type="ORF">DR864_02870</name>
</gene>
<proteinExistence type="predicted"/>
<evidence type="ECO:0000313" key="2">
    <source>
        <dbReference type="Proteomes" id="UP000251993"/>
    </source>
</evidence>
<dbReference type="KEGG" id="run:DR864_02870"/>
<accession>A0A344TDM5</accession>
<organism evidence="1 2">
    <name type="scientific">Runella rosea</name>
    <dbReference type="NCBI Taxonomy" id="2259595"/>
    <lineage>
        <taxon>Bacteria</taxon>
        <taxon>Pseudomonadati</taxon>
        <taxon>Bacteroidota</taxon>
        <taxon>Cytophagia</taxon>
        <taxon>Cytophagales</taxon>
        <taxon>Spirosomataceae</taxon>
        <taxon>Runella</taxon>
    </lineage>
</organism>
<dbReference type="RefSeq" id="WP_114065533.1">
    <property type="nucleotide sequence ID" value="NZ_CP030850.1"/>
</dbReference>
<reference evidence="1 2" key="1">
    <citation type="submission" date="2018-07" db="EMBL/GenBank/DDBJ databases">
        <title>Genome sequencing of Runella.</title>
        <authorList>
            <person name="Baek M.-G."/>
            <person name="Yi H."/>
        </authorList>
    </citation>
    <scope>NUCLEOTIDE SEQUENCE [LARGE SCALE GENOMIC DNA]</scope>
    <source>
        <strain evidence="1 2">HYN0085</strain>
    </source>
</reference>
<evidence type="ECO:0000313" key="1">
    <source>
        <dbReference type="EMBL" id="AXE16746.1"/>
    </source>
</evidence>
<protein>
    <submittedName>
        <fullName evidence="1">Uncharacterized protein</fullName>
    </submittedName>
</protein>
<dbReference type="EMBL" id="CP030850">
    <property type="protein sequence ID" value="AXE16746.1"/>
    <property type="molecule type" value="Genomic_DNA"/>
</dbReference>
<name>A0A344TDM5_9BACT</name>
<dbReference type="OrthoDB" id="963860at2"/>